<dbReference type="GO" id="GO:0005524">
    <property type="term" value="F:ATP binding"/>
    <property type="evidence" value="ECO:0007669"/>
    <property type="project" value="UniProtKB-KW"/>
</dbReference>
<dbReference type="Proteomes" id="UP000001349">
    <property type="component" value="Chromosome"/>
</dbReference>
<evidence type="ECO:0000313" key="6">
    <source>
        <dbReference type="Proteomes" id="UP000001349"/>
    </source>
</evidence>
<organism evidence="5 6">
    <name type="scientific">Ruminiclostridium cellulolyticum (strain ATCC 35319 / DSM 5812 / JCM 6584 / H10)</name>
    <name type="common">Clostridium cellulolyticum</name>
    <dbReference type="NCBI Taxonomy" id="394503"/>
    <lineage>
        <taxon>Bacteria</taxon>
        <taxon>Bacillati</taxon>
        <taxon>Bacillota</taxon>
        <taxon>Clostridia</taxon>
        <taxon>Eubacteriales</taxon>
        <taxon>Oscillospiraceae</taxon>
        <taxon>Ruminiclostridium</taxon>
    </lineage>
</organism>
<evidence type="ECO:0000256" key="2">
    <source>
        <dbReference type="PIRSR" id="PIRSR640198-2"/>
    </source>
</evidence>
<gene>
    <name evidence="5" type="ordered locus">Ccel_2696</name>
</gene>
<dbReference type="InterPro" id="IPR036597">
    <property type="entry name" value="Fido-like_dom_sf"/>
</dbReference>
<dbReference type="InterPro" id="IPR040198">
    <property type="entry name" value="Fido_containing"/>
</dbReference>
<dbReference type="EMBL" id="CP001348">
    <property type="protein sequence ID" value="ACL77010.1"/>
    <property type="molecule type" value="Genomic_DNA"/>
</dbReference>
<dbReference type="OrthoDB" id="9813719at2"/>
<keyword evidence="6" id="KW-1185">Reference proteome</keyword>
<evidence type="ECO:0000259" key="4">
    <source>
        <dbReference type="PROSITE" id="PS51459"/>
    </source>
</evidence>
<feature type="site" description="Important for autoinhibition of adenylyltransferase activity" evidence="3">
    <location>
        <position position="44"/>
    </location>
</feature>
<evidence type="ECO:0000313" key="5">
    <source>
        <dbReference type="EMBL" id="ACL77010.1"/>
    </source>
</evidence>
<dbReference type="KEGG" id="cce:Ccel_2696"/>
<dbReference type="InterPro" id="IPR003812">
    <property type="entry name" value="Fido"/>
</dbReference>
<dbReference type="PANTHER" id="PTHR13504:SF38">
    <property type="entry name" value="FIDO DOMAIN-CONTAINING PROTEIN"/>
    <property type="match status" value="1"/>
</dbReference>
<feature type="binding site" evidence="2">
    <location>
        <begin position="206"/>
        <end position="207"/>
    </location>
    <ligand>
        <name>ATP</name>
        <dbReference type="ChEBI" id="CHEBI:30616"/>
    </ligand>
</feature>
<feature type="active site" evidence="1">
    <location>
        <position position="170"/>
    </location>
</feature>
<dbReference type="AlphaFoldDB" id="B8I7D9"/>
<proteinExistence type="predicted"/>
<protein>
    <submittedName>
        <fullName evidence="5">Filamentation induced by cAMP protein Fic</fullName>
    </submittedName>
</protein>
<dbReference type="Pfam" id="PF02661">
    <property type="entry name" value="Fic"/>
    <property type="match status" value="1"/>
</dbReference>
<dbReference type="Gene3D" id="1.10.3290.10">
    <property type="entry name" value="Fido-like domain"/>
    <property type="match status" value="1"/>
</dbReference>
<dbReference type="PANTHER" id="PTHR13504">
    <property type="entry name" value="FIDO DOMAIN-CONTAINING PROTEIN DDB_G0283145"/>
    <property type="match status" value="1"/>
</dbReference>
<accession>B8I7D9</accession>
<dbReference type="RefSeq" id="WP_015926088.1">
    <property type="nucleotide sequence ID" value="NC_011898.1"/>
</dbReference>
<feature type="binding site" evidence="2">
    <location>
        <begin position="174"/>
        <end position="181"/>
    </location>
    <ligand>
        <name>ATP</name>
        <dbReference type="ChEBI" id="CHEBI:30616"/>
    </ligand>
</feature>
<keyword evidence="2" id="KW-0067">ATP-binding</keyword>
<feature type="domain" description="Fido" evidence="4">
    <location>
        <begin position="94"/>
        <end position="228"/>
    </location>
</feature>
<dbReference type="PROSITE" id="PS51459">
    <property type="entry name" value="FIDO"/>
    <property type="match status" value="1"/>
</dbReference>
<dbReference type="SUPFAM" id="SSF140931">
    <property type="entry name" value="Fic-like"/>
    <property type="match status" value="1"/>
</dbReference>
<sequence>MDFKRILDKQKLYEEGKDTLHEVTIESYNNAFEVEFTHNSTAIEGNTLTLMETKVVLEDGISVGGKALREIYEVVNHKKAFHYVKQCIKEGLPLSEKIVKDIHALVTENIIVGGIYRNEEVFISGASHTPPARNEMYIQIKNFFADLMYKKDLNPIELAAWTHAEFVRIHPFQDGNGRTSRLIMNYQLMSYGFLPISIAKENRLDYYNALDKYAAQGILDDFANMIAELEEAQLDKYISIIPEQNKSHQIQQM</sequence>
<dbReference type="HOGENOM" id="CLU_040460_3_1_9"/>
<evidence type="ECO:0000256" key="3">
    <source>
        <dbReference type="PIRSR" id="PIRSR640198-3"/>
    </source>
</evidence>
<dbReference type="eggNOG" id="COG3177">
    <property type="taxonomic scope" value="Bacteria"/>
</dbReference>
<evidence type="ECO:0000256" key="1">
    <source>
        <dbReference type="PIRSR" id="PIRSR640198-1"/>
    </source>
</evidence>
<reference evidence="5 6" key="1">
    <citation type="submission" date="2009-01" db="EMBL/GenBank/DDBJ databases">
        <title>Complete sequence of Clostridium cellulolyticum H10.</title>
        <authorList>
            <consortium name="US DOE Joint Genome Institute"/>
            <person name="Lucas S."/>
            <person name="Copeland A."/>
            <person name="Lapidus A."/>
            <person name="Glavina del Rio T."/>
            <person name="Dalin E."/>
            <person name="Tice H."/>
            <person name="Bruce D."/>
            <person name="Goodwin L."/>
            <person name="Pitluck S."/>
            <person name="Chertkov O."/>
            <person name="Saunders E."/>
            <person name="Brettin T."/>
            <person name="Detter J.C."/>
            <person name="Han C."/>
            <person name="Larimer F."/>
            <person name="Land M."/>
            <person name="Hauser L."/>
            <person name="Kyrpides N."/>
            <person name="Ivanova N."/>
            <person name="Zhou J."/>
            <person name="Richardson P."/>
        </authorList>
    </citation>
    <scope>NUCLEOTIDE SEQUENCE [LARGE SCALE GENOMIC DNA]</scope>
    <source>
        <strain evidence="6">ATCC 35319 / DSM 5812 / JCM 6584 / H10</strain>
    </source>
</reference>
<keyword evidence="2" id="KW-0547">Nucleotide-binding</keyword>
<name>B8I7D9_RUMCH</name>